<comment type="caution">
    <text evidence="1">The sequence shown here is derived from an EMBL/GenBank/DDBJ whole genome shotgun (WGS) entry which is preliminary data.</text>
</comment>
<evidence type="ECO:0000313" key="2">
    <source>
        <dbReference type="Proteomes" id="UP001150538"/>
    </source>
</evidence>
<accession>A0A9W7ZTH5</accession>
<dbReference type="Proteomes" id="UP001150538">
    <property type="component" value="Unassembled WGS sequence"/>
</dbReference>
<protein>
    <submittedName>
        <fullName evidence="1">Uncharacterized protein</fullName>
    </submittedName>
</protein>
<name>A0A9W7ZTH5_9FUNG</name>
<organism evidence="1 2">
    <name type="scientific">Mycoemilia scoparia</name>
    <dbReference type="NCBI Taxonomy" id="417184"/>
    <lineage>
        <taxon>Eukaryota</taxon>
        <taxon>Fungi</taxon>
        <taxon>Fungi incertae sedis</taxon>
        <taxon>Zoopagomycota</taxon>
        <taxon>Kickxellomycotina</taxon>
        <taxon>Kickxellomycetes</taxon>
        <taxon>Kickxellales</taxon>
        <taxon>Kickxellaceae</taxon>
        <taxon>Mycoemilia</taxon>
    </lineage>
</organism>
<evidence type="ECO:0000313" key="1">
    <source>
        <dbReference type="EMBL" id="KAJ1916299.1"/>
    </source>
</evidence>
<gene>
    <name evidence="1" type="ORF">H4219_003867</name>
</gene>
<proteinExistence type="predicted"/>
<reference evidence="1" key="1">
    <citation type="submission" date="2022-07" db="EMBL/GenBank/DDBJ databases">
        <title>Phylogenomic reconstructions and comparative analyses of Kickxellomycotina fungi.</title>
        <authorList>
            <person name="Reynolds N.K."/>
            <person name="Stajich J.E."/>
            <person name="Barry K."/>
            <person name="Grigoriev I.V."/>
            <person name="Crous P."/>
            <person name="Smith M.E."/>
        </authorList>
    </citation>
    <scope>NUCLEOTIDE SEQUENCE</scope>
    <source>
        <strain evidence="1">NBRC 100468</strain>
    </source>
</reference>
<keyword evidence="2" id="KW-1185">Reference proteome</keyword>
<dbReference type="AlphaFoldDB" id="A0A9W7ZTH5"/>
<dbReference type="EMBL" id="JANBPU010000108">
    <property type="protein sequence ID" value="KAJ1916299.1"/>
    <property type="molecule type" value="Genomic_DNA"/>
</dbReference>
<dbReference type="OrthoDB" id="16772at2759"/>
<sequence>MVKRATKKLEKKRARLGRLDVGIRIIAREQKDRLDNWHRPEAQRKKEVQIELRQAKAILMRETCRFVGLCLDPPPLLDNFGNPYRSRELFGQIWPSIADGINSRSGNSENLFSPQSISANVGRVAHLSSLFVRYMGVKPPFVIRRRGAMLIIRPGWREWMSTSNSGGGGGGDIELGYSGQNLPDFIIGLSMLLYNLVYLASVTGVDVSKLSPTDPLQYLRETVWMLEYPDQSNEQKSPSSSSIVTGLSSLNSLTTSAAVAQKQQQQVASRPIIPLDFETALYDVVKSVMSLYVLSGVIENEQSLRAEVRQRLKQLHICDEEIEHSEHEDEYWDFL</sequence>